<feature type="transmembrane region" description="Helical" evidence="6">
    <location>
        <begin position="108"/>
        <end position="126"/>
    </location>
</feature>
<feature type="transmembrane region" description="Helical" evidence="6">
    <location>
        <begin position="70"/>
        <end position="87"/>
    </location>
</feature>
<protein>
    <submittedName>
        <fullName evidence="7">LysE/ArgO family amino acid transporter</fullName>
    </submittedName>
</protein>
<proteinExistence type="predicted"/>
<keyword evidence="3 6" id="KW-0812">Transmembrane</keyword>
<dbReference type="Pfam" id="PF01810">
    <property type="entry name" value="LysE"/>
    <property type="match status" value="1"/>
</dbReference>
<evidence type="ECO:0000256" key="2">
    <source>
        <dbReference type="ARBA" id="ARBA00022475"/>
    </source>
</evidence>
<evidence type="ECO:0000256" key="5">
    <source>
        <dbReference type="ARBA" id="ARBA00023136"/>
    </source>
</evidence>
<keyword evidence="4 6" id="KW-1133">Transmembrane helix</keyword>
<reference evidence="7 8" key="1">
    <citation type="journal article" date="2013" name="Int. J. Syst. Evol. Microbiol.">
        <title>Celerinatantimonas yamalensis sp. nov., a cold-adapted diazotrophic bacterium from a cold permafrost brine.</title>
        <authorList>
            <person name="Shcherbakova V."/>
            <person name="Chuvilskaya N."/>
            <person name="Rivkina E."/>
            <person name="Demidov N."/>
            <person name="Uchaeva V."/>
            <person name="Suetin S."/>
            <person name="Suzina N."/>
            <person name="Gilichinsky D."/>
        </authorList>
    </citation>
    <scope>NUCLEOTIDE SEQUENCE [LARGE SCALE GENOMIC DNA]</scope>
    <source>
        <strain evidence="7 8">C7</strain>
    </source>
</reference>
<evidence type="ECO:0000256" key="3">
    <source>
        <dbReference type="ARBA" id="ARBA00022692"/>
    </source>
</evidence>
<dbReference type="RefSeq" id="WP_408623676.1">
    <property type="nucleotide sequence ID" value="NZ_JBEQCT010000004.1"/>
</dbReference>
<feature type="transmembrane region" description="Helical" evidence="6">
    <location>
        <begin position="6"/>
        <end position="24"/>
    </location>
</feature>
<evidence type="ECO:0000313" key="7">
    <source>
        <dbReference type="EMBL" id="MFM2485442.1"/>
    </source>
</evidence>
<dbReference type="PANTHER" id="PTHR30086:SF20">
    <property type="entry name" value="ARGININE EXPORTER PROTEIN ARGO-RELATED"/>
    <property type="match status" value="1"/>
</dbReference>
<keyword evidence="8" id="KW-1185">Reference proteome</keyword>
<gene>
    <name evidence="7" type="ORF">ABUE30_10285</name>
</gene>
<sequence>MGTFIQGYLLMLGLIMPIGMQNAFVLSQGIHRQHHYLVATICTLADLFLVSLSVYGLGSLLTRHPLLEKLFILAGCIFLLYYAMVCLRRAWRASYPSSAEPAQQRQRRQVIMATLGITLLNPHVYLDTLLIWGSYAVGIPAHARPWLIIGGVSASLCWFFLLASAGAYLAPWLSRPRTQQLLNIVIALVVLILAMQLLAHLY</sequence>
<comment type="subcellular location">
    <subcellularLocation>
        <location evidence="1">Cell membrane</location>
        <topology evidence="1">Multi-pass membrane protein</topology>
    </subcellularLocation>
</comment>
<keyword evidence="5 6" id="KW-0472">Membrane</keyword>
<dbReference type="EMBL" id="JBEQCT010000004">
    <property type="protein sequence ID" value="MFM2485442.1"/>
    <property type="molecule type" value="Genomic_DNA"/>
</dbReference>
<evidence type="ECO:0000256" key="6">
    <source>
        <dbReference type="SAM" id="Phobius"/>
    </source>
</evidence>
<evidence type="ECO:0000313" key="8">
    <source>
        <dbReference type="Proteomes" id="UP001629953"/>
    </source>
</evidence>
<feature type="transmembrane region" description="Helical" evidence="6">
    <location>
        <begin position="36"/>
        <end position="58"/>
    </location>
</feature>
<dbReference type="PANTHER" id="PTHR30086">
    <property type="entry name" value="ARGININE EXPORTER PROTEIN ARGO"/>
    <property type="match status" value="1"/>
</dbReference>
<evidence type="ECO:0000256" key="1">
    <source>
        <dbReference type="ARBA" id="ARBA00004651"/>
    </source>
</evidence>
<dbReference type="InterPro" id="IPR001123">
    <property type="entry name" value="LeuE-type"/>
</dbReference>
<feature type="transmembrane region" description="Helical" evidence="6">
    <location>
        <begin position="181"/>
        <end position="199"/>
    </location>
</feature>
<comment type="caution">
    <text evidence="7">The sequence shown here is derived from an EMBL/GenBank/DDBJ whole genome shotgun (WGS) entry which is preliminary data.</text>
</comment>
<dbReference type="Proteomes" id="UP001629953">
    <property type="component" value="Unassembled WGS sequence"/>
</dbReference>
<keyword evidence="2" id="KW-1003">Cell membrane</keyword>
<name>A0ABW9G7H2_9GAMM</name>
<evidence type="ECO:0000256" key="4">
    <source>
        <dbReference type="ARBA" id="ARBA00022989"/>
    </source>
</evidence>
<organism evidence="7 8">
    <name type="scientific">Celerinatantimonas yamalensis</name>
    <dbReference type="NCBI Taxonomy" id="559956"/>
    <lineage>
        <taxon>Bacteria</taxon>
        <taxon>Pseudomonadati</taxon>
        <taxon>Pseudomonadota</taxon>
        <taxon>Gammaproteobacteria</taxon>
        <taxon>Celerinatantimonadaceae</taxon>
        <taxon>Celerinatantimonas</taxon>
    </lineage>
</organism>
<accession>A0ABW9G7H2</accession>
<feature type="transmembrane region" description="Helical" evidence="6">
    <location>
        <begin position="146"/>
        <end position="169"/>
    </location>
</feature>